<evidence type="ECO:0000256" key="1">
    <source>
        <dbReference type="PROSITE-ProRule" id="PRU00176"/>
    </source>
</evidence>
<dbReference type="InterPro" id="IPR012677">
    <property type="entry name" value="Nucleotide-bd_a/b_plait_sf"/>
</dbReference>
<dbReference type="Gene3D" id="3.30.70.330">
    <property type="match status" value="1"/>
</dbReference>
<dbReference type="InterPro" id="IPR035979">
    <property type="entry name" value="RBD_domain_sf"/>
</dbReference>
<reference evidence="4" key="1">
    <citation type="submission" date="2021-01" db="EMBL/GenBank/DDBJ databases">
        <authorList>
            <person name="Corre E."/>
            <person name="Pelletier E."/>
            <person name="Niang G."/>
            <person name="Scheremetjew M."/>
            <person name="Finn R."/>
            <person name="Kale V."/>
            <person name="Holt S."/>
            <person name="Cochrane G."/>
            <person name="Meng A."/>
            <person name="Brown T."/>
            <person name="Cohen L."/>
        </authorList>
    </citation>
    <scope>NUCLEOTIDE SEQUENCE</scope>
    <source>
        <strain evidence="4">Clade-D-RCC2572</strain>
    </source>
</reference>
<organism evidence="4">
    <name type="scientific">Ostreococcus mediterraneus</name>
    <dbReference type="NCBI Taxonomy" id="1486918"/>
    <lineage>
        <taxon>Eukaryota</taxon>
        <taxon>Viridiplantae</taxon>
        <taxon>Chlorophyta</taxon>
        <taxon>Mamiellophyceae</taxon>
        <taxon>Mamiellales</taxon>
        <taxon>Bathycoccaceae</taxon>
        <taxon>Ostreococcus</taxon>
    </lineage>
</organism>
<proteinExistence type="predicted"/>
<evidence type="ECO:0000256" key="2">
    <source>
        <dbReference type="SAM" id="MobiDB-lite"/>
    </source>
</evidence>
<dbReference type="GO" id="GO:0003723">
    <property type="term" value="F:RNA binding"/>
    <property type="evidence" value="ECO:0007669"/>
    <property type="project" value="UniProtKB-UniRule"/>
</dbReference>
<protein>
    <recommendedName>
        <fullName evidence="3">RRM domain-containing protein</fullName>
    </recommendedName>
</protein>
<dbReference type="Pfam" id="PF00076">
    <property type="entry name" value="RRM_1"/>
    <property type="match status" value="1"/>
</dbReference>
<dbReference type="EMBL" id="HBEW01006942">
    <property type="protein sequence ID" value="CAD8586287.1"/>
    <property type="molecule type" value="Transcribed_RNA"/>
</dbReference>
<dbReference type="PROSITE" id="PS50102">
    <property type="entry name" value="RRM"/>
    <property type="match status" value="1"/>
</dbReference>
<dbReference type="SMART" id="SM00360">
    <property type="entry name" value="RRM"/>
    <property type="match status" value="1"/>
</dbReference>
<name>A0A7S0PN94_9CHLO</name>
<evidence type="ECO:0000313" key="4">
    <source>
        <dbReference type="EMBL" id="CAD8586287.1"/>
    </source>
</evidence>
<feature type="domain" description="RRM" evidence="3">
    <location>
        <begin position="2"/>
        <end position="72"/>
    </location>
</feature>
<feature type="compositionally biased region" description="Low complexity" evidence="2">
    <location>
        <begin position="250"/>
        <end position="265"/>
    </location>
</feature>
<dbReference type="PANTHER" id="PTHR32343">
    <property type="entry name" value="SERINE/ARGININE-RICH SPLICING FACTOR"/>
    <property type="match status" value="1"/>
</dbReference>
<evidence type="ECO:0000259" key="3">
    <source>
        <dbReference type="PROSITE" id="PS50102"/>
    </source>
</evidence>
<dbReference type="InterPro" id="IPR000504">
    <property type="entry name" value="RRM_dom"/>
</dbReference>
<keyword evidence="1" id="KW-0694">RNA-binding</keyword>
<dbReference type="PANTHER" id="PTHR32343:SF10">
    <property type="entry name" value="RNA-BINDING REGION RNP-1 DOMAIN-CONTAINING PROTEIN"/>
    <property type="match status" value="1"/>
</dbReference>
<accession>A0A7S0PN94</accession>
<sequence length="265" mass="27759">MSAIMVTNVASSAEESHLREFFSTAGEIARVRVSAPKANATRKAVIEFNASEAVSAAVLLNGCLLLNHPLNIVECAYPVAEDVNLEDRVELNTFESKFAGFLGKTLLAGKQAISAVKEFDERNQITAKAKENLKAMDQKLQVSASIKKTDEKFGLSEGVKSFNAKASAQMTELDKSLKITATTNAVVGIGKDVGKGVVNKAMENSVISSATNTVVSGLNTATAKVKAISGEAVAPLKSAQNTNDEISVDAETSAAEPTPEAAPTA</sequence>
<dbReference type="SUPFAM" id="SSF54928">
    <property type="entry name" value="RNA-binding domain, RBD"/>
    <property type="match status" value="1"/>
</dbReference>
<gene>
    <name evidence="4" type="ORF">OMED0929_LOCUS5869</name>
</gene>
<dbReference type="AlphaFoldDB" id="A0A7S0PN94"/>
<feature type="region of interest" description="Disordered" evidence="2">
    <location>
        <begin position="238"/>
        <end position="265"/>
    </location>
</feature>